<sequence length="62" mass="6726">PHTRVMGGALAALLISAYLVSHLDSARHPQRRGPLLQRPWMLVLRVVVNLSYLAAALLVATA</sequence>
<dbReference type="RefSeq" id="WP_311586499.1">
    <property type="nucleotide sequence ID" value="NZ_JAVRFH010000401.1"/>
</dbReference>
<proteinExistence type="predicted"/>
<dbReference type="Proteomes" id="UP001180724">
    <property type="component" value="Unassembled WGS sequence"/>
</dbReference>
<keyword evidence="1" id="KW-1133">Transmembrane helix</keyword>
<dbReference type="EMBL" id="JAVRFH010000401">
    <property type="protein sequence ID" value="MDT0616792.1"/>
    <property type="molecule type" value="Genomic_DNA"/>
</dbReference>
<keyword evidence="1" id="KW-0472">Membrane</keyword>
<protein>
    <submittedName>
        <fullName evidence="2">Uncharacterized protein</fullName>
    </submittedName>
</protein>
<name>A0ABU3B2V6_9ACTN</name>
<keyword evidence="1" id="KW-0812">Transmembrane</keyword>
<organism evidence="2 3">
    <name type="scientific">Streptomyces lancefieldiae</name>
    <dbReference type="NCBI Taxonomy" id="3075520"/>
    <lineage>
        <taxon>Bacteria</taxon>
        <taxon>Bacillati</taxon>
        <taxon>Actinomycetota</taxon>
        <taxon>Actinomycetes</taxon>
        <taxon>Kitasatosporales</taxon>
        <taxon>Streptomycetaceae</taxon>
        <taxon>Streptomyces</taxon>
    </lineage>
</organism>
<accession>A0ABU3B2V6</accession>
<evidence type="ECO:0000313" key="2">
    <source>
        <dbReference type="EMBL" id="MDT0616792.1"/>
    </source>
</evidence>
<keyword evidence="3" id="KW-1185">Reference proteome</keyword>
<gene>
    <name evidence="2" type="ORF">RM812_42715</name>
</gene>
<reference evidence="2" key="1">
    <citation type="submission" date="2024-05" db="EMBL/GenBank/DDBJ databases">
        <title>30 novel species of actinomycetes from the DSMZ collection.</title>
        <authorList>
            <person name="Nouioui I."/>
        </authorList>
    </citation>
    <scope>NUCLEOTIDE SEQUENCE</scope>
    <source>
        <strain evidence="2">DSM 40712</strain>
    </source>
</reference>
<feature type="non-terminal residue" evidence="2">
    <location>
        <position position="1"/>
    </location>
</feature>
<evidence type="ECO:0000313" key="3">
    <source>
        <dbReference type="Proteomes" id="UP001180724"/>
    </source>
</evidence>
<comment type="caution">
    <text evidence="2">The sequence shown here is derived from an EMBL/GenBank/DDBJ whole genome shotgun (WGS) entry which is preliminary data.</text>
</comment>
<feature type="transmembrane region" description="Helical" evidence="1">
    <location>
        <begin position="42"/>
        <end position="60"/>
    </location>
</feature>
<evidence type="ECO:0000256" key="1">
    <source>
        <dbReference type="SAM" id="Phobius"/>
    </source>
</evidence>